<name>A0ABW2G7I5_9ACTN</name>
<sequence>MDGFEIKRWRRHGHDRLYVNRVADGTCVGWHDVVTGRTVILDESCREVVMAAHPAAAGTSQRPAPPAEFAQSAPELPAGQPVDLSLNKPGDALRRQISALEPSPLKRLVARWLPADRTEAHSWAVGLRGEMVTGRRLNRLRGRGWEVIHSLQLPSGSDIDHLAIGPAGVFTINTKHHRGAALWQGDHAITVNRASTRYVPISENEAARVTRLLSALCGFAVTVRPVIAVVGADSITVANALPSVLLVDGGRLDRVLAGLSPTLSSEQVGRIFSVARQGRTWER</sequence>
<gene>
    <name evidence="3" type="ORF">ACFQMG_30930</name>
</gene>
<dbReference type="EMBL" id="JBHTAJ010000084">
    <property type="protein sequence ID" value="MFC7183971.1"/>
    <property type="molecule type" value="Genomic_DNA"/>
</dbReference>
<comment type="caution">
    <text evidence="3">The sequence shown here is derived from an EMBL/GenBank/DDBJ whole genome shotgun (WGS) entry which is preliminary data.</text>
</comment>
<accession>A0ABW2G7I5</accession>
<dbReference type="InterPro" id="IPR011528">
    <property type="entry name" value="NERD"/>
</dbReference>
<dbReference type="RefSeq" id="WP_380232563.1">
    <property type="nucleotide sequence ID" value="NZ_JBHSVH010000002.1"/>
</dbReference>
<feature type="region of interest" description="Disordered" evidence="1">
    <location>
        <begin position="56"/>
        <end position="81"/>
    </location>
</feature>
<evidence type="ECO:0000313" key="3">
    <source>
        <dbReference type="EMBL" id="MFC7183971.1"/>
    </source>
</evidence>
<dbReference type="Pfam" id="PF08378">
    <property type="entry name" value="NERD"/>
    <property type="match status" value="1"/>
</dbReference>
<dbReference type="PROSITE" id="PS50965">
    <property type="entry name" value="NERD"/>
    <property type="match status" value="1"/>
</dbReference>
<organism evidence="3 4">
    <name type="scientific">Kitasatospora paranensis</name>
    <dbReference type="NCBI Taxonomy" id="258053"/>
    <lineage>
        <taxon>Bacteria</taxon>
        <taxon>Bacillati</taxon>
        <taxon>Actinomycetota</taxon>
        <taxon>Actinomycetes</taxon>
        <taxon>Kitasatosporales</taxon>
        <taxon>Streptomycetaceae</taxon>
        <taxon>Kitasatospora</taxon>
    </lineage>
</organism>
<keyword evidence="4" id="KW-1185">Reference proteome</keyword>
<dbReference type="Proteomes" id="UP001596435">
    <property type="component" value="Unassembled WGS sequence"/>
</dbReference>
<evidence type="ECO:0000259" key="2">
    <source>
        <dbReference type="PROSITE" id="PS50965"/>
    </source>
</evidence>
<feature type="domain" description="NERD" evidence="2">
    <location>
        <begin position="125"/>
        <end position="236"/>
    </location>
</feature>
<evidence type="ECO:0000256" key="1">
    <source>
        <dbReference type="SAM" id="MobiDB-lite"/>
    </source>
</evidence>
<proteinExistence type="predicted"/>
<evidence type="ECO:0000313" key="4">
    <source>
        <dbReference type="Proteomes" id="UP001596435"/>
    </source>
</evidence>
<reference evidence="4" key="1">
    <citation type="journal article" date="2019" name="Int. J. Syst. Evol. Microbiol.">
        <title>The Global Catalogue of Microorganisms (GCM) 10K type strain sequencing project: providing services to taxonomists for standard genome sequencing and annotation.</title>
        <authorList>
            <consortium name="The Broad Institute Genomics Platform"/>
            <consortium name="The Broad Institute Genome Sequencing Center for Infectious Disease"/>
            <person name="Wu L."/>
            <person name="Ma J."/>
        </authorList>
    </citation>
    <scope>NUCLEOTIDE SEQUENCE [LARGE SCALE GENOMIC DNA]</scope>
    <source>
        <strain evidence="4">CGMCC 1.12859</strain>
    </source>
</reference>
<protein>
    <submittedName>
        <fullName evidence="3">NERD domain-containing protein</fullName>
    </submittedName>
</protein>